<evidence type="ECO:0000313" key="3">
    <source>
        <dbReference type="Proteomes" id="UP001165986"/>
    </source>
</evidence>
<evidence type="ECO:0000256" key="1">
    <source>
        <dbReference type="SAM" id="MobiDB-lite"/>
    </source>
</evidence>
<evidence type="ECO:0000313" key="2">
    <source>
        <dbReference type="EMBL" id="MBD6620740.1"/>
    </source>
</evidence>
<protein>
    <submittedName>
        <fullName evidence="2">DUF945 domain-containing protein</fullName>
    </submittedName>
</protein>
<dbReference type="RefSeq" id="WP_191762047.1">
    <property type="nucleotide sequence ID" value="NZ_VJXY01000081.1"/>
</dbReference>
<dbReference type="Proteomes" id="UP001165986">
    <property type="component" value="Unassembled WGS sequence"/>
</dbReference>
<proteinExistence type="predicted"/>
<gene>
    <name evidence="2" type="ORF">FNW02_34525</name>
</gene>
<feature type="compositionally biased region" description="Polar residues" evidence="1">
    <location>
        <begin position="1414"/>
        <end position="1424"/>
    </location>
</feature>
<feature type="compositionally biased region" description="Pro residues" evidence="1">
    <location>
        <begin position="1426"/>
        <end position="1435"/>
    </location>
</feature>
<comment type="caution">
    <text evidence="2">The sequence shown here is derived from an EMBL/GenBank/DDBJ whole genome shotgun (WGS) entry which is preliminary data.</text>
</comment>
<feature type="region of interest" description="Disordered" evidence="1">
    <location>
        <begin position="1394"/>
        <end position="1440"/>
    </location>
</feature>
<organism evidence="2 3">
    <name type="scientific">Komarekiella delphini-convector SJRDD-AB1</name>
    <dbReference type="NCBI Taxonomy" id="2593771"/>
    <lineage>
        <taxon>Bacteria</taxon>
        <taxon>Bacillati</taxon>
        <taxon>Cyanobacteriota</taxon>
        <taxon>Cyanophyceae</taxon>
        <taxon>Nostocales</taxon>
        <taxon>Nostocaceae</taxon>
        <taxon>Komarekiella</taxon>
        <taxon>Komarekiella delphini-convector</taxon>
    </lineage>
</organism>
<name>A0AA40T4Z3_9NOST</name>
<keyword evidence="3" id="KW-1185">Reference proteome</keyword>
<accession>A0AA40T4Z3</accession>
<dbReference type="EMBL" id="VJXY01000081">
    <property type="protein sequence ID" value="MBD6620740.1"/>
    <property type="molecule type" value="Genomic_DNA"/>
</dbReference>
<sequence>MTLELKHFDPRLNQWIYTDDSKTNTKTILTEKLSNTLLESYFPEKEFSFGHSDEYSKPEELKNHPNGHILLLSSKTRLLYGERECLETIQKICPDAKDRGAYGSIFLGACKNAIQEKLNILVVDDSTDNPGENGGILSKDLAYKLVGDCYGQISSQVYDNLTLRESQQDKSYRVIQHRFGWVEGNGEDTTKYRFGKGTLRPYNLHEIEYADPKNEPKIDIILPISSFKGTDKDRPSGPTKPQIKPGLYQQNIWLAEKAQSQQGQMSISQLLASFPQGLKDFVEELELQAQKLASIQDDPRKVALAYCEKYEKRKELFNQSKSNQINNQESNVNNLDADYELDTDEELGDKSAKDDLFMYKLIKADLLGHQQLLETEKVKQELSRFLQSEWRDIALGKTLTFHRGMIIPSKDLKNGEICVSWEKNEEKILNYRSPFLNSNGLCVSANKHVEDRLDPDGKALEGVIVVNDEDHKRIQQRIAKLEAQGIDVEEIDPAETESERQARDYDGDCIGVARASLYPNLTSEAERKNLPQNAYSPTVKLQKQSFYDPIDGTQRQFEEIAIHMSDSISVGVINNQVTAAEALESEIEILRTYGTDEQKLNYLNQVSSHYEKLFGEENQQSPKIIRAEYKPYMRSVVSLAQNPTQETLEQAMDVNRLLERQVTEEGCFQNQIAVDLFKSSRTPDMDIIKENKRYLHRDVNYIKDKKLKTAYLNSGITPTGYSPVELIISQTNKYFQQSQLESRPIVQFQDLFRGVEFTPQQKFAAIAAKHEFDQKFNAAVRMSRRRETEKGPSAIVQTPQGASLEITNLTRYGHPLIWKAQTLNIRLEEIKFTNSTSPHKLLAVAQINGEIEEDGQPAYRKLGTLSQASVSDYNLKSGTTTQGAKILEFRPELTTSQTKLLFAKAEEAAQAFYASIPESEKLQAAAAAWNICASRQDELEVARKENLDPTAYAKKVSNFAFAAFPNEIVSRLDQLQFTDIKLVTLNNQANQFLGRQWNPDEKHPIEIRASHHPVGHERHVSRLMFVQDSDGEYKEFAMLETRTGMLPIGTKAQASMVGIEPATAKAIIGLPGKEPVEITIRELKNFSYAGQVFNDQSVNLEFGAVSVPDQIVKIKLNGKTLGELDNDSVQQLKSFNYLKNGNPLKLKLTSISLTGDQAFVLGESANGNLLKINKINFYDFKGQTFSDQNYRQASVETSASRSREAVFLNGEPLGVLHFKKDKDALRQLGLLKNGELTPAPAILQSNFSVICAQIDPSTIKYPQNWTKEFQAFGQSEIDPLQQFMIDSSAPILQKIKERPTILVATPEHKVQGFMGLAVDNHKVEAVSKWLTLQSVEFSQVPPEDVIKETQKGLAVFNLVSSSIPPKTLEKMTKKFGAVIESSNEYQQKVSSLATRPQFLKPPDQPKLPEPKHWTQPTSTISQQSPVPLPTTPTTPPISNSVKIEPKGVINRPVISIDDLRDWHNTADKLGKSEEYKQRIVEVANGFKTGQQLSDKALTAMNQDKQEYRSISRLTQIAQRVGMVLGKPGQDGFTKVQGQVYNISFNTEQKDLAIAHKNREIVLDIQSGKVKTNQVSPQVLQFFEETNTKIDKVLAQAKNQGVEI</sequence>
<reference evidence="2" key="1">
    <citation type="submission" date="2019-07" db="EMBL/GenBank/DDBJ databases">
        <title>Toxilogical consequences of a new and cryptic species of cyanobacteria (Komarekiella delphini-convector) recovered from the epidermis of a bottlenose dolphin and 1500 ft. in the air.</title>
        <authorList>
            <person name="Brown A.O."/>
            <person name="Dvorak P."/>
            <person name="Villanueva C.D."/>
            <person name="Foss A.J."/>
            <person name="Garvey A.D."/>
            <person name="Gibson Q.A."/>
            <person name="Johansen J.R."/>
            <person name="Casamatta D.A."/>
        </authorList>
    </citation>
    <scope>NUCLEOTIDE SEQUENCE</scope>
    <source>
        <strain evidence="2">SJRDD-AB1</strain>
    </source>
</reference>